<dbReference type="OrthoDB" id="9788420at2"/>
<gene>
    <name evidence="3" type="ORF">AZH43_13310</name>
</gene>
<evidence type="ECO:0000313" key="4">
    <source>
        <dbReference type="Proteomes" id="UP000076276"/>
    </source>
</evidence>
<keyword evidence="4" id="KW-1185">Reference proteome</keyword>
<dbReference type="InterPro" id="IPR052336">
    <property type="entry name" value="MlaD_Phospholipid_Transporter"/>
</dbReference>
<dbReference type="EMBL" id="LUAW01000022">
    <property type="protein sequence ID" value="KYQ71798.1"/>
    <property type="molecule type" value="Genomic_DNA"/>
</dbReference>
<dbReference type="AlphaFoldDB" id="A0A151Y160"/>
<protein>
    <submittedName>
        <fullName evidence="3">Mammalian cell entry protein</fullName>
    </submittedName>
</protein>
<dbReference type="InterPro" id="IPR003399">
    <property type="entry name" value="Mce/MlaD"/>
</dbReference>
<reference evidence="3 4" key="1">
    <citation type="submission" date="2016-03" db="EMBL/GenBank/DDBJ databases">
        <title>Acinetobacter genomospecies 28 strain ANC 4149.</title>
        <authorList>
            <person name="Radolfova-Krizova L."/>
            <person name="Nemec A."/>
        </authorList>
    </citation>
    <scope>NUCLEOTIDE SEQUENCE [LARGE SCALE GENOMIC DNA]</scope>
    <source>
        <strain evidence="3 4">ANC 4149</strain>
    </source>
</reference>
<dbReference type="PANTHER" id="PTHR33371">
    <property type="entry name" value="INTERMEMBRANE PHOSPHOLIPID TRANSPORT SYSTEM BINDING PROTEIN MLAD-RELATED"/>
    <property type="match status" value="1"/>
</dbReference>
<proteinExistence type="predicted"/>
<evidence type="ECO:0000256" key="1">
    <source>
        <dbReference type="SAM" id="MobiDB-lite"/>
    </source>
</evidence>
<organism evidence="3 4">
    <name type="scientific">Acinetobacter pragensis</name>
    <dbReference type="NCBI Taxonomy" id="1806892"/>
    <lineage>
        <taxon>Bacteria</taxon>
        <taxon>Pseudomonadati</taxon>
        <taxon>Pseudomonadota</taxon>
        <taxon>Gammaproteobacteria</taxon>
        <taxon>Moraxellales</taxon>
        <taxon>Moraxellaceae</taxon>
        <taxon>Acinetobacter</taxon>
    </lineage>
</organism>
<feature type="compositionally biased region" description="Polar residues" evidence="1">
    <location>
        <begin position="203"/>
        <end position="217"/>
    </location>
</feature>
<evidence type="ECO:0000313" key="3">
    <source>
        <dbReference type="EMBL" id="KYQ71798.1"/>
    </source>
</evidence>
<sequence>MKSRASELAVGVFVILFGIALFFLAMRVSGLVGSTMKDPYEMTAVFENVNGIKPRAKVAMSGVKIGQVDAVTLDPVTRLATVHMSLDGSLTTFNPEQLKQVQKDALEELRYSSDYTAADPAQQKTMEKQLTDNMKSITNIDEDAYIMVATNGLLGEKYLKIIPGGGLNYLKRGDRIANTQGTMEIEDLVTKFVTGGAGKSSEDTGSASEPSDKTSAQAADAEPAFVE</sequence>
<dbReference type="Pfam" id="PF02470">
    <property type="entry name" value="MlaD"/>
    <property type="match status" value="1"/>
</dbReference>
<dbReference type="PANTHER" id="PTHR33371:SF4">
    <property type="entry name" value="INTERMEMBRANE PHOSPHOLIPID TRANSPORT SYSTEM BINDING PROTEIN MLAD"/>
    <property type="match status" value="1"/>
</dbReference>
<accession>A0A151Y160</accession>
<dbReference type="RefSeq" id="WP_067669284.1">
    <property type="nucleotide sequence ID" value="NZ_CBCSIK010000004.1"/>
</dbReference>
<dbReference type="STRING" id="1806892.AZH43_13310"/>
<evidence type="ECO:0000259" key="2">
    <source>
        <dbReference type="Pfam" id="PF02470"/>
    </source>
</evidence>
<dbReference type="Proteomes" id="UP000076276">
    <property type="component" value="Unassembled WGS sequence"/>
</dbReference>
<feature type="region of interest" description="Disordered" evidence="1">
    <location>
        <begin position="194"/>
        <end position="227"/>
    </location>
</feature>
<feature type="domain" description="Mce/MlaD" evidence="2">
    <location>
        <begin position="39"/>
        <end position="164"/>
    </location>
</feature>
<comment type="caution">
    <text evidence="3">The sequence shown here is derived from an EMBL/GenBank/DDBJ whole genome shotgun (WGS) entry which is preliminary data.</text>
</comment>
<name>A0A151Y160_9GAMM</name>